<dbReference type="GO" id="GO:0005509">
    <property type="term" value="F:calcium ion binding"/>
    <property type="evidence" value="ECO:0007669"/>
    <property type="project" value="InterPro"/>
</dbReference>
<comment type="subcellular location">
    <subcellularLocation>
        <location evidence="1">Secreted</location>
    </subcellularLocation>
</comment>
<reference evidence="5 6" key="1">
    <citation type="journal article" date="2017" name="Appl. Environ. Microbiol.">
        <title>Parallel evolution of two clades of a major Atlantic endemic Vibrio parahaemolyticus pathogen lineage by independent acquisition of related pathogenicity islands.</title>
        <authorList>
            <person name="Xu F."/>
            <person name="Gonzalez-Escalona N."/>
            <person name="Drees K.P."/>
            <person name="Sebra R.P."/>
            <person name="Cooper V.S."/>
            <person name="Jones S.H."/>
            <person name="Whistler C.A."/>
        </authorList>
    </citation>
    <scope>NUCLEOTIDE SEQUENCE [LARGE SCALE GENOMIC DNA]</scope>
    <source>
        <strain evidence="5 6">MAVP-3</strain>
    </source>
</reference>
<accession>A0A227J288</accession>
<gene>
    <name evidence="5" type="ORF">CA163_33455</name>
</gene>
<comment type="caution">
    <text evidence="5">The sequence shown here is derived from an EMBL/GenBank/DDBJ whole genome shotgun (WGS) entry which is preliminary data.</text>
</comment>
<dbReference type="GO" id="GO:0005615">
    <property type="term" value="C:extracellular space"/>
    <property type="evidence" value="ECO:0007669"/>
    <property type="project" value="InterPro"/>
</dbReference>
<evidence type="ECO:0000256" key="2">
    <source>
        <dbReference type="ARBA" id="ARBA00022525"/>
    </source>
</evidence>
<evidence type="ECO:0000313" key="5">
    <source>
        <dbReference type="EMBL" id="OXE28524.1"/>
    </source>
</evidence>
<dbReference type="AlphaFoldDB" id="A0A227J288"/>
<dbReference type="InterPro" id="IPR011049">
    <property type="entry name" value="Serralysin-like_metalloprot_C"/>
</dbReference>
<dbReference type="InterPro" id="IPR019960">
    <property type="entry name" value="T1SS_VCA0849"/>
</dbReference>
<dbReference type="Pfam" id="PF08548">
    <property type="entry name" value="Peptidase_M10_C"/>
    <property type="match status" value="1"/>
</dbReference>
<keyword evidence="2" id="KW-0964">Secreted</keyword>
<dbReference type="EMBL" id="NIXT01004259">
    <property type="protein sequence ID" value="OXE28524.1"/>
    <property type="molecule type" value="Genomic_DNA"/>
</dbReference>
<dbReference type="SUPFAM" id="SSF51120">
    <property type="entry name" value="beta-Roll"/>
    <property type="match status" value="1"/>
</dbReference>
<dbReference type="InterPro" id="IPR013858">
    <property type="entry name" value="Peptidase_M10B_C"/>
</dbReference>
<protein>
    <recommendedName>
        <fullName evidence="4">Peptidase M10 serralysin C-terminal domain-containing protein</fullName>
    </recommendedName>
</protein>
<evidence type="ECO:0000256" key="3">
    <source>
        <dbReference type="ARBA" id="ARBA00022737"/>
    </source>
</evidence>
<feature type="non-terminal residue" evidence="5">
    <location>
        <position position="1"/>
    </location>
</feature>
<keyword evidence="3" id="KW-0677">Repeat</keyword>
<evidence type="ECO:0000256" key="1">
    <source>
        <dbReference type="ARBA" id="ARBA00004613"/>
    </source>
</evidence>
<sequence length="92" mass="10193">GIDTFTFTQESLDMTSSRDVIKDFRLDEDKLDLSDILEFFGDDTTDMDNLLEHVSADYDSAQDTLNLTITGEGSNTMSVALENFDLSGLELG</sequence>
<proteinExistence type="predicted"/>
<dbReference type="Proteomes" id="UP000214596">
    <property type="component" value="Unassembled WGS sequence"/>
</dbReference>
<dbReference type="NCBIfam" id="TIGR03661">
    <property type="entry name" value="T1SS_VCA0849"/>
    <property type="match status" value="1"/>
</dbReference>
<feature type="domain" description="Peptidase M10 serralysin C-terminal" evidence="4">
    <location>
        <begin position="1"/>
        <end position="79"/>
    </location>
</feature>
<dbReference type="Gene3D" id="2.150.10.10">
    <property type="entry name" value="Serralysin-like metalloprotease, C-terminal"/>
    <property type="match status" value="1"/>
</dbReference>
<feature type="non-terminal residue" evidence="5">
    <location>
        <position position="92"/>
    </location>
</feature>
<evidence type="ECO:0000313" key="6">
    <source>
        <dbReference type="Proteomes" id="UP000214596"/>
    </source>
</evidence>
<organism evidence="5 6">
    <name type="scientific">Vibrio parahaemolyticus</name>
    <dbReference type="NCBI Taxonomy" id="670"/>
    <lineage>
        <taxon>Bacteria</taxon>
        <taxon>Pseudomonadati</taxon>
        <taxon>Pseudomonadota</taxon>
        <taxon>Gammaproteobacteria</taxon>
        <taxon>Vibrionales</taxon>
        <taxon>Vibrionaceae</taxon>
        <taxon>Vibrio</taxon>
    </lineage>
</organism>
<name>A0A227J288_VIBPH</name>
<evidence type="ECO:0000259" key="4">
    <source>
        <dbReference type="Pfam" id="PF08548"/>
    </source>
</evidence>